<evidence type="ECO:0000313" key="2">
    <source>
        <dbReference type="Proteomes" id="UP001162060"/>
    </source>
</evidence>
<comment type="caution">
    <text evidence="1">The sequence shown here is derived from an EMBL/GenBank/DDBJ whole genome shotgun (WGS) entry which is preliminary data.</text>
</comment>
<dbReference type="PANTHER" id="PTHR31973">
    <property type="entry name" value="POLYPROTEIN, PUTATIVE-RELATED"/>
    <property type="match status" value="1"/>
</dbReference>
<dbReference type="EMBL" id="CAKLBY020000173">
    <property type="protein sequence ID" value="CAK7931327.1"/>
    <property type="molecule type" value="Genomic_DNA"/>
</dbReference>
<accession>A0AAV1UCH8</accession>
<dbReference type="Proteomes" id="UP001162060">
    <property type="component" value="Unassembled WGS sequence"/>
</dbReference>
<name>A0AAV1UCH8_9STRA</name>
<evidence type="ECO:0000313" key="1">
    <source>
        <dbReference type="EMBL" id="CAK7931327.1"/>
    </source>
</evidence>
<dbReference type="AlphaFoldDB" id="A0AAV1UCH8"/>
<dbReference type="PANTHER" id="PTHR31973:SF187">
    <property type="entry name" value="MUTATOR TRANSPOSASE MUDRA PROTEIN"/>
    <property type="match status" value="1"/>
</dbReference>
<reference evidence="1" key="1">
    <citation type="submission" date="2024-01" db="EMBL/GenBank/DDBJ databases">
        <authorList>
            <person name="Webb A."/>
        </authorList>
    </citation>
    <scope>NUCLEOTIDE SEQUENCE</scope>
    <source>
        <strain evidence="1">Pm1</strain>
    </source>
</reference>
<protein>
    <submittedName>
        <fullName evidence="1">Uncharacterized protein</fullName>
    </submittedName>
</protein>
<organism evidence="1 2">
    <name type="scientific">Peronospora matthiolae</name>
    <dbReference type="NCBI Taxonomy" id="2874970"/>
    <lineage>
        <taxon>Eukaryota</taxon>
        <taxon>Sar</taxon>
        <taxon>Stramenopiles</taxon>
        <taxon>Oomycota</taxon>
        <taxon>Peronosporomycetes</taxon>
        <taxon>Peronosporales</taxon>
        <taxon>Peronosporaceae</taxon>
        <taxon>Peronospora</taxon>
    </lineage>
</organism>
<gene>
    <name evidence="1" type="ORF">PM001_LOCUS16477</name>
</gene>
<proteinExistence type="predicted"/>
<sequence>MAPTKKLMKVFRSIAGRFVGQTQVRAMNGSCSFYLPVEKTQYLAGAMTAAKGSVAVVYTTGPEDHFRHLFVAYQASIAGFGSGCRPLLGLDGTHLRSKYVGTLLVATAVDGDGAL</sequence>